<evidence type="ECO:0000313" key="4">
    <source>
        <dbReference type="Proteomes" id="UP000053558"/>
    </source>
</evidence>
<feature type="region of interest" description="Disordered" evidence="1">
    <location>
        <begin position="330"/>
        <end position="359"/>
    </location>
</feature>
<keyword evidence="2" id="KW-1133">Transmembrane helix</keyword>
<keyword evidence="2" id="KW-0812">Transmembrane</keyword>
<feature type="region of interest" description="Disordered" evidence="1">
    <location>
        <begin position="412"/>
        <end position="431"/>
    </location>
</feature>
<dbReference type="RefSeq" id="XP_007768769.1">
    <property type="nucleotide sequence ID" value="XM_007770579.1"/>
</dbReference>
<feature type="transmembrane region" description="Helical" evidence="2">
    <location>
        <begin position="251"/>
        <end position="269"/>
    </location>
</feature>
<dbReference type="KEGG" id="cput:CONPUDRAFT_153971"/>
<feature type="transmembrane region" description="Helical" evidence="2">
    <location>
        <begin position="7"/>
        <end position="28"/>
    </location>
</feature>
<reference evidence="4" key="1">
    <citation type="journal article" date="2012" name="Science">
        <title>The Paleozoic origin of enzymatic lignin decomposition reconstructed from 31 fungal genomes.</title>
        <authorList>
            <person name="Floudas D."/>
            <person name="Binder M."/>
            <person name="Riley R."/>
            <person name="Barry K."/>
            <person name="Blanchette R.A."/>
            <person name="Henrissat B."/>
            <person name="Martinez A.T."/>
            <person name="Otillar R."/>
            <person name="Spatafora J.W."/>
            <person name="Yadav J.S."/>
            <person name="Aerts A."/>
            <person name="Benoit I."/>
            <person name="Boyd A."/>
            <person name="Carlson A."/>
            <person name="Copeland A."/>
            <person name="Coutinho P.M."/>
            <person name="de Vries R.P."/>
            <person name="Ferreira P."/>
            <person name="Findley K."/>
            <person name="Foster B."/>
            <person name="Gaskell J."/>
            <person name="Glotzer D."/>
            <person name="Gorecki P."/>
            <person name="Heitman J."/>
            <person name="Hesse C."/>
            <person name="Hori C."/>
            <person name="Igarashi K."/>
            <person name="Jurgens J.A."/>
            <person name="Kallen N."/>
            <person name="Kersten P."/>
            <person name="Kohler A."/>
            <person name="Kuees U."/>
            <person name="Kumar T.K.A."/>
            <person name="Kuo A."/>
            <person name="LaButti K."/>
            <person name="Larrondo L.F."/>
            <person name="Lindquist E."/>
            <person name="Ling A."/>
            <person name="Lombard V."/>
            <person name="Lucas S."/>
            <person name="Lundell T."/>
            <person name="Martin R."/>
            <person name="McLaughlin D.J."/>
            <person name="Morgenstern I."/>
            <person name="Morin E."/>
            <person name="Murat C."/>
            <person name="Nagy L.G."/>
            <person name="Nolan M."/>
            <person name="Ohm R.A."/>
            <person name="Patyshakuliyeva A."/>
            <person name="Rokas A."/>
            <person name="Ruiz-Duenas F.J."/>
            <person name="Sabat G."/>
            <person name="Salamov A."/>
            <person name="Samejima M."/>
            <person name="Schmutz J."/>
            <person name="Slot J.C."/>
            <person name="St John F."/>
            <person name="Stenlid J."/>
            <person name="Sun H."/>
            <person name="Sun S."/>
            <person name="Syed K."/>
            <person name="Tsang A."/>
            <person name="Wiebenga A."/>
            <person name="Young D."/>
            <person name="Pisabarro A."/>
            <person name="Eastwood D.C."/>
            <person name="Martin F."/>
            <person name="Cullen D."/>
            <person name="Grigoriev I.V."/>
            <person name="Hibbett D.S."/>
        </authorList>
    </citation>
    <scope>NUCLEOTIDE SEQUENCE [LARGE SCALE GENOMIC DNA]</scope>
    <source>
        <strain evidence="4">RWD-64-598 SS2</strain>
    </source>
</reference>
<dbReference type="PROSITE" id="PS51257">
    <property type="entry name" value="PROKAR_LIPOPROTEIN"/>
    <property type="match status" value="1"/>
</dbReference>
<feature type="transmembrane region" description="Helical" evidence="2">
    <location>
        <begin position="289"/>
        <end position="309"/>
    </location>
</feature>
<dbReference type="GeneID" id="19203195"/>
<evidence type="ECO:0000256" key="2">
    <source>
        <dbReference type="SAM" id="Phobius"/>
    </source>
</evidence>
<proteinExistence type="predicted"/>
<accession>A0A5M3MRP7</accession>
<comment type="caution">
    <text evidence="3">The sequence shown here is derived from an EMBL/GenBank/DDBJ whole genome shotgun (WGS) entry which is preliminary data.</text>
</comment>
<keyword evidence="4" id="KW-1185">Reference proteome</keyword>
<keyword evidence="2" id="KW-0472">Membrane</keyword>
<dbReference type="Proteomes" id="UP000053558">
    <property type="component" value="Unassembled WGS sequence"/>
</dbReference>
<protein>
    <submittedName>
        <fullName evidence="3">Uncharacterized protein</fullName>
    </submittedName>
</protein>
<gene>
    <name evidence="3" type="ORF">CONPUDRAFT_153971</name>
</gene>
<evidence type="ECO:0000256" key="1">
    <source>
        <dbReference type="SAM" id="MobiDB-lite"/>
    </source>
</evidence>
<dbReference type="EMBL" id="JH711578">
    <property type="protein sequence ID" value="EIW81424.1"/>
    <property type="molecule type" value="Genomic_DNA"/>
</dbReference>
<sequence length="515" mass="56703">MQLSTKFALAIIFSICFILALSCAFIGYDDDPDYFKNILNDVAASDPGIVLLGENVDVDVDEPSLGIRWSVLGCGVGYVLDGSHGAHESNQCGLPPMYLEIFVDGDDDPTFIYNPAELPSVKQTSRRRYVQNMVQFDSDHSLDVHNDDLYPFDTYYLTGSIMIKDEHNNTLPISKLATLEEADAFSVKSEDVETYVTVNGTQVPSRDIDLWVRRPGRARFFAFLLWAANWLLTQATVAHVFFAWSATDVKPILKHLISSFAIVVAIPQLRNAMPDGPDFDGVLIDFIGFFPQMLISIFSVLAMLLLIMLRESSAHAAAAAMAPQIPPVSRPMSRPVSGVTAEMRARRRSHSRGVSLSKEEEYSEPVFSVTESILSPVNEGATSPPRSPLRPLILGLGRKKRTDSVELERGEGMPLIPKLNPPPPGRGPRGQREDHLNDHYIFPPPATPGPATAPLFATGMQHQQQHLRNRSTKMEFSAASAPGWGGRPGSVYGYELGKSGGSKGSILKKTTDRWF</sequence>
<name>A0A5M3MRP7_CONPW</name>
<dbReference type="OrthoDB" id="2117972at2759"/>
<organism evidence="3 4">
    <name type="scientific">Coniophora puteana (strain RWD-64-598)</name>
    <name type="common">Brown rot fungus</name>
    <dbReference type="NCBI Taxonomy" id="741705"/>
    <lineage>
        <taxon>Eukaryota</taxon>
        <taxon>Fungi</taxon>
        <taxon>Dikarya</taxon>
        <taxon>Basidiomycota</taxon>
        <taxon>Agaricomycotina</taxon>
        <taxon>Agaricomycetes</taxon>
        <taxon>Agaricomycetidae</taxon>
        <taxon>Boletales</taxon>
        <taxon>Coniophorineae</taxon>
        <taxon>Coniophoraceae</taxon>
        <taxon>Coniophora</taxon>
    </lineage>
</organism>
<dbReference type="AlphaFoldDB" id="A0A5M3MRP7"/>
<evidence type="ECO:0000313" key="3">
    <source>
        <dbReference type="EMBL" id="EIW81424.1"/>
    </source>
</evidence>
<feature type="transmembrane region" description="Helical" evidence="2">
    <location>
        <begin position="220"/>
        <end position="244"/>
    </location>
</feature>